<reference evidence="2" key="1">
    <citation type="journal article" date="2014" name="Genome Announc.">
        <title>Genome Sequence of Arthrobacter siccitolerans 4J27, a Xeroprotectant-Producing Desiccation-Tolerant Microorganism.</title>
        <authorList>
            <person name="Manzanera M."/>
            <person name="Santa-Cruz-Calvo L."/>
            <person name="Vilchez J.I."/>
            <person name="Garcia-Fontana C."/>
            <person name="Silva-Castro G.A."/>
            <person name="Calvo C."/>
            <person name="Gonzalez-Lopez J."/>
        </authorList>
    </citation>
    <scope>NUCLEOTIDE SEQUENCE [LARGE SCALE GENOMIC DNA]</scope>
    <source>
        <strain evidence="2">4J27</strain>
    </source>
</reference>
<gene>
    <name evidence="1" type="ORF">ARTSIC4J27_2195</name>
</gene>
<evidence type="ECO:0000313" key="2">
    <source>
        <dbReference type="Proteomes" id="UP000035722"/>
    </source>
</evidence>
<organism evidence="1 2">
    <name type="scientific">Pseudarthrobacter siccitolerans</name>
    <dbReference type="NCBI Taxonomy" id="861266"/>
    <lineage>
        <taxon>Bacteria</taxon>
        <taxon>Bacillati</taxon>
        <taxon>Actinomycetota</taxon>
        <taxon>Actinomycetes</taxon>
        <taxon>Micrococcales</taxon>
        <taxon>Micrococcaceae</taxon>
        <taxon>Pseudarthrobacter</taxon>
    </lineage>
</organism>
<keyword evidence="2" id="KW-1185">Reference proteome</keyword>
<sequence length="47" mass="5459">MRGTWDALVLPDKRRVVRTVMTRSVNLYAEAKGKRGIIFERGEAVRR</sequence>
<accession>A0A024H217</accession>
<proteinExistence type="predicted"/>
<evidence type="ECO:0000313" key="1">
    <source>
        <dbReference type="EMBL" id="CCQ46235.1"/>
    </source>
</evidence>
<name>A0A024H217_9MICC</name>
<dbReference type="Proteomes" id="UP000035722">
    <property type="component" value="Unassembled WGS sequence"/>
</dbReference>
<comment type="caution">
    <text evidence="1">The sequence shown here is derived from an EMBL/GenBank/DDBJ whole genome shotgun (WGS) entry which is preliminary data.</text>
</comment>
<protein>
    <submittedName>
        <fullName evidence="1">Uncharacterized protein</fullName>
    </submittedName>
</protein>
<dbReference type="EMBL" id="CAQI01000042">
    <property type="protein sequence ID" value="CCQ46235.1"/>
    <property type="molecule type" value="Genomic_DNA"/>
</dbReference>
<dbReference type="AlphaFoldDB" id="A0A024H217"/>